<feature type="compositionally biased region" description="Basic and acidic residues" evidence="6">
    <location>
        <begin position="335"/>
        <end position="352"/>
    </location>
</feature>
<name>A0ABR0W2S4_REHGL</name>
<organism evidence="8 9">
    <name type="scientific">Rehmannia glutinosa</name>
    <name type="common">Chinese foxglove</name>
    <dbReference type="NCBI Taxonomy" id="99300"/>
    <lineage>
        <taxon>Eukaryota</taxon>
        <taxon>Viridiplantae</taxon>
        <taxon>Streptophyta</taxon>
        <taxon>Embryophyta</taxon>
        <taxon>Tracheophyta</taxon>
        <taxon>Spermatophyta</taxon>
        <taxon>Magnoliopsida</taxon>
        <taxon>eudicotyledons</taxon>
        <taxon>Gunneridae</taxon>
        <taxon>Pentapetalae</taxon>
        <taxon>asterids</taxon>
        <taxon>lamiids</taxon>
        <taxon>Lamiales</taxon>
        <taxon>Orobanchaceae</taxon>
        <taxon>Rehmannieae</taxon>
        <taxon>Rehmannia</taxon>
    </lineage>
</organism>
<feature type="compositionally biased region" description="Basic and acidic residues" evidence="6">
    <location>
        <begin position="290"/>
        <end position="299"/>
    </location>
</feature>
<evidence type="ECO:0000313" key="8">
    <source>
        <dbReference type="EMBL" id="KAK6141917.1"/>
    </source>
</evidence>
<dbReference type="Pfam" id="PF01429">
    <property type="entry name" value="MBD"/>
    <property type="match status" value="1"/>
</dbReference>
<feature type="compositionally biased region" description="Polar residues" evidence="6">
    <location>
        <begin position="35"/>
        <end position="46"/>
    </location>
</feature>
<keyword evidence="9" id="KW-1185">Reference proteome</keyword>
<reference evidence="8 9" key="1">
    <citation type="journal article" date="2021" name="Comput. Struct. Biotechnol. J.">
        <title>De novo genome assembly of the potent medicinal plant Rehmannia glutinosa using nanopore technology.</title>
        <authorList>
            <person name="Ma L."/>
            <person name="Dong C."/>
            <person name="Song C."/>
            <person name="Wang X."/>
            <person name="Zheng X."/>
            <person name="Niu Y."/>
            <person name="Chen S."/>
            <person name="Feng W."/>
        </authorList>
    </citation>
    <scope>NUCLEOTIDE SEQUENCE [LARGE SCALE GENOMIC DNA]</scope>
    <source>
        <strain evidence="8">DH-2019</strain>
    </source>
</reference>
<sequence length="473" mass="51696">MASEEENKQNDVVAIELPAPAGWVKKFTPKKGGTPQRNEIVFTSPTGEEIKNKRQLDQYLKSHPGGPAASEFDWGTGDTPRRSARLSEKSKTTETPTSQSPNKKRKKSSTKEAEKKSNADAEGEATDEKDAAAEGEATDEKDAAAEGEATDEKDAVAEGEATDEKDAVAEGEATDEKDGETKESAQVSVVDTKETRDGEVITEETLPEKPNTEDVEKKIDTEMVLEEPSAVETLNNANNENLNANVEKKIDTEMVLEEPSAVEAQNNANNENLNATVEESNDANTVVQDAKTEESKEASTEVPGAKIDETKEALSEKETPDGKVDSVETVVADQDNSKEKQAAEKPIEKDPVLQESTTDPPLHETFAKTTNGCAYACQSPTSLVKRFSLKDIKKATDGFKRVINNSSQGASYMAKFRNGRVATVKEVKLFDEDDESFYREVQILGRLHHRHIVALCGFSIGSKRYTCRVFSRA</sequence>
<keyword evidence="4" id="KW-0804">Transcription</keyword>
<protein>
    <recommendedName>
        <fullName evidence="7">MBD domain-containing protein</fullName>
    </recommendedName>
</protein>
<evidence type="ECO:0000256" key="1">
    <source>
        <dbReference type="ARBA" id="ARBA00004123"/>
    </source>
</evidence>
<keyword evidence="3" id="KW-0238">DNA-binding</keyword>
<evidence type="ECO:0000313" key="9">
    <source>
        <dbReference type="Proteomes" id="UP001318860"/>
    </source>
</evidence>
<feature type="region of interest" description="Disordered" evidence="6">
    <location>
        <begin position="26"/>
        <end position="216"/>
    </location>
</feature>
<keyword evidence="2" id="KW-0805">Transcription regulation</keyword>
<dbReference type="SUPFAM" id="SSF56112">
    <property type="entry name" value="Protein kinase-like (PK-like)"/>
    <property type="match status" value="1"/>
</dbReference>
<feature type="compositionally biased region" description="Basic and acidic residues" evidence="6">
    <location>
        <begin position="109"/>
        <end position="119"/>
    </location>
</feature>
<proteinExistence type="predicted"/>
<evidence type="ECO:0000256" key="6">
    <source>
        <dbReference type="SAM" id="MobiDB-lite"/>
    </source>
</evidence>
<dbReference type="InterPro" id="IPR039622">
    <property type="entry name" value="MBD10/11"/>
</dbReference>
<evidence type="ECO:0000256" key="4">
    <source>
        <dbReference type="ARBA" id="ARBA00023163"/>
    </source>
</evidence>
<evidence type="ECO:0000256" key="5">
    <source>
        <dbReference type="ARBA" id="ARBA00023242"/>
    </source>
</evidence>
<keyword evidence="5" id="KW-0539">Nucleus</keyword>
<dbReference type="SUPFAM" id="SSF54171">
    <property type="entry name" value="DNA-binding domain"/>
    <property type="match status" value="1"/>
</dbReference>
<dbReference type="InterPro" id="IPR001739">
    <property type="entry name" value="Methyl_CpG_DNA-bd"/>
</dbReference>
<feature type="compositionally biased region" description="Basic and acidic residues" evidence="6">
    <location>
        <begin position="126"/>
        <end position="183"/>
    </location>
</feature>
<feature type="compositionally biased region" description="Basic and acidic residues" evidence="6">
    <location>
        <begin position="306"/>
        <end position="326"/>
    </location>
</feature>
<dbReference type="Gene3D" id="3.30.890.10">
    <property type="entry name" value="Methyl-cpg-binding Protein 2, Chain A"/>
    <property type="match status" value="1"/>
</dbReference>
<dbReference type="EMBL" id="JABTTQ020000038">
    <property type="protein sequence ID" value="KAK6141917.1"/>
    <property type="molecule type" value="Genomic_DNA"/>
</dbReference>
<feature type="domain" description="MBD" evidence="7">
    <location>
        <begin position="9"/>
        <end position="79"/>
    </location>
</feature>
<dbReference type="InterPro" id="IPR011009">
    <property type="entry name" value="Kinase-like_dom_sf"/>
</dbReference>
<dbReference type="PROSITE" id="PS50982">
    <property type="entry name" value="MBD"/>
    <property type="match status" value="1"/>
</dbReference>
<dbReference type="InterPro" id="IPR016177">
    <property type="entry name" value="DNA-bd_dom_sf"/>
</dbReference>
<dbReference type="Proteomes" id="UP001318860">
    <property type="component" value="Unassembled WGS sequence"/>
</dbReference>
<evidence type="ECO:0000259" key="7">
    <source>
        <dbReference type="PROSITE" id="PS50982"/>
    </source>
</evidence>
<dbReference type="Gene3D" id="3.30.200.20">
    <property type="entry name" value="Phosphorylase Kinase, domain 1"/>
    <property type="match status" value="1"/>
</dbReference>
<feature type="compositionally biased region" description="Basic and acidic residues" evidence="6">
    <location>
        <begin position="79"/>
        <end position="92"/>
    </location>
</feature>
<feature type="compositionally biased region" description="Basic and acidic residues" evidence="6">
    <location>
        <begin position="206"/>
        <end position="216"/>
    </location>
</feature>
<dbReference type="PANTHER" id="PTHR33729">
    <property type="entry name" value="METHYL-CPG BINDING DOMAIN CONTAINING PROTEIN, EXPRESSED"/>
    <property type="match status" value="1"/>
</dbReference>
<gene>
    <name evidence="8" type="ORF">DH2020_024338</name>
</gene>
<comment type="subcellular location">
    <subcellularLocation>
        <location evidence="1">Nucleus</location>
    </subcellularLocation>
</comment>
<evidence type="ECO:0000256" key="2">
    <source>
        <dbReference type="ARBA" id="ARBA00023015"/>
    </source>
</evidence>
<accession>A0ABR0W2S4</accession>
<feature type="region of interest" description="Disordered" evidence="6">
    <location>
        <begin position="283"/>
        <end position="359"/>
    </location>
</feature>
<dbReference type="PANTHER" id="PTHR33729:SF6">
    <property type="entry name" value="METHYL-CPG-BINDING DOMAIN-CONTAINING PROTEIN 11"/>
    <property type="match status" value="1"/>
</dbReference>
<comment type="caution">
    <text evidence="8">The sequence shown here is derived from an EMBL/GenBank/DDBJ whole genome shotgun (WGS) entry which is preliminary data.</text>
</comment>
<evidence type="ECO:0000256" key="3">
    <source>
        <dbReference type="ARBA" id="ARBA00023125"/>
    </source>
</evidence>